<sequence>MPPRICPNRRERNALLSGGGGAFSRQSSPRPLFSQREERGCLFVIRQVSRTAGNERVRNIPYNDQMEQNDEEGLRVRFSVDFSKRLDCSRRPAGDLTLLLSLAVPKVKSLDDTTGLNIYPNVRSSSDGRCNNYD</sequence>
<reference evidence="1 2" key="2">
    <citation type="submission" date="2018-11" db="EMBL/GenBank/DDBJ databases">
        <authorList>
            <consortium name="Pathogen Informatics"/>
        </authorList>
    </citation>
    <scope>NUCLEOTIDE SEQUENCE [LARGE SCALE GENOMIC DNA]</scope>
</reference>
<gene>
    <name evidence="1" type="ORF">SBAD_LOCUS7021</name>
</gene>
<name>A0A183ITS4_9BILA</name>
<protein>
    <submittedName>
        <fullName evidence="1 3">Uncharacterized protein</fullName>
    </submittedName>
</protein>
<evidence type="ECO:0000313" key="1">
    <source>
        <dbReference type="EMBL" id="VDP11555.1"/>
    </source>
</evidence>
<proteinExistence type="predicted"/>
<keyword evidence="2" id="KW-1185">Reference proteome</keyword>
<dbReference type="AlphaFoldDB" id="A0A183ITS4"/>
<evidence type="ECO:0000313" key="3">
    <source>
        <dbReference type="WBParaSite" id="SBAD_0000728701-mRNA-1"/>
    </source>
</evidence>
<dbReference type="Proteomes" id="UP000270296">
    <property type="component" value="Unassembled WGS sequence"/>
</dbReference>
<evidence type="ECO:0000313" key="2">
    <source>
        <dbReference type="Proteomes" id="UP000270296"/>
    </source>
</evidence>
<dbReference type="EMBL" id="UZAM01010250">
    <property type="protein sequence ID" value="VDP11555.1"/>
    <property type="molecule type" value="Genomic_DNA"/>
</dbReference>
<accession>A0A183ITS4</accession>
<organism evidence="3">
    <name type="scientific">Soboliphyme baturini</name>
    <dbReference type="NCBI Taxonomy" id="241478"/>
    <lineage>
        <taxon>Eukaryota</taxon>
        <taxon>Metazoa</taxon>
        <taxon>Ecdysozoa</taxon>
        <taxon>Nematoda</taxon>
        <taxon>Enoplea</taxon>
        <taxon>Dorylaimia</taxon>
        <taxon>Dioctophymatida</taxon>
        <taxon>Dioctophymatoidea</taxon>
        <taxon>Soboliphymatidae</taxon>
        <taxon>Soboliphyme</taxon>
    </lineage>
</organism>
<dbReference type="WBParaSite" id="SBAD_0000728701-mRNA-1">
    <property type="protein sequence ID" value="SBAD_0000728701-mRNA-1"/>
    <property type="gene ID" value="SBAD_0000728701"/>
</dbReference>
<reference evidence="3" key="1">
    <citation type="submission" date="2016-06" db="UniProtKB">
        <authorList>
            <consortium name="WormBaseParasite"/>
        </authorList>
    </citation>
    <scope>IDENTIFICATION</scope>
</reference>